<feature type="compositionally biased region" description="Basic and acidic residues" evidence="3">
    <location>
        <begin position="28"/>
        <end position="53"/>
    </location>
</feature>
<feature type="compositionally biased region" description="Polar residues" evidence="3">
    <location>
        <begin position="121"/>
        <end position="130"/>
    </location>
</feature>
<comment type="caution">
    <text evidence="5">The sequence shown here is derived from an EMBL/GenBank/DDBJ whole genome shotgun (WGS) entry which is preliminary data.</text>
</comment>
<organism evidence="5 6">
    <name type="scientific">Clathrus columnatus</name>
    <dbReference type="NCBI Taxonomy" id="1419009"/>
    <lineage>
        <taxon>Eukaryota</taxon>
        <taxon>Fungi</taxon>
        <taxon>Dikarya</taxon>
        <taxon>Basidiomycota</taxon>
        <taxon>Agaricomycotina</taxon>
        <taxon>Agaricomycetes</taxon>
        <taxon>Phallomycetidae</taxon>
        <taxon>Phallales</taxon>
        <taxon>Clathraceae</taxon>
        <taxon>Clathrus</taxon>
    </lineage>
</organism>
<evidence type="ECO:0000256" key="1">
    <source>
        <dbReference type="PROSITE-ProRule" id="PRU00110"/>
    </source>
</evidence>
<dbReference type="PANTHER" id="PTHR28242:SF52">
    <property type="entry name" value="PHOSPHORELAY INTERMEDIATE PROTEIN YPD1"/>
    <property type="match status" value="1"/>
</dbReference>
<accession>A0AAV5ASN7</accession>
<dbReference type="Pfam" id="PF01627">
    <property type="entry name" value="Hpt"/>
    <property type="match status" value="1"/>
</dbReference>
<keyword evidence="2" id="KW-0175">Coiled coil</keyword>
<proteinExistence type="predicted"/>
<name>A0AAV5ASN7_9AGAM</name>
<feature type="region of interest" description="Disordered" evidence="3">
    <location>
        <begin position="118"/>
        <end position="141"/>
    </location>
</feature>
<dbReference type="Gene3D" id="1.20.120.160">
    <property type="entry name" value="HPT domain"/>
    <property type="match status" value="1"/>
</dbReference>
<dbReference type="InterPro" id="IPR008207">
    <property type="entry name" value="Sig_transdc_His_kin_Hpt_dom"/>
</dbReference>
<keyword evidence="6" id="KW-1185">Reference proteome</keyword>
<feature type="compositionally biased region" description="Basic and acidic residues" evidence="3">
    <location>
        <begin position="63"/>
        <end position="74"/>
    </location>
</feature>
<gene>
    <name evidence="5" type="ORF">Clacol_010054</name>
</gene>
<dbReference type="InterPro" id="IPR036641">
    <property type="entry name" value="HPT_dom_sf"/>
</dbReference>
<evidence type="ECO:0000256" key="3">
    <source>
        <dbReference type="SAM" id="MobiDB-lite"/>
    </source>
</evidence>
<dbReference type="GO" id="GO:0043424">
    <property type="term" value="F:protein histidine kinase binding"/>
    <property type="evidence" value="ECO:0007669"/>
    <property type="project" value="InterPro"/>
</dbReference>
<feature type="region of interest" description="Disordered" evidence="3">
    <location>
        <begin position="1"/>
        <end position="74"/>
    </location>
</feature>
<dbReference type="Proteomes" id="UP001050691">
    <property type="component" value="Unassembled WGS sequence"/>
</dbReference>
<dbReference type="PANTHER" id="PTHR28242">
    <property type="entry name" value="PHOSPHORELAY INTERMEDIATE PROTEIN YPD1"/>
    <property type="match status" value="1"/>
</dbReference>
<evidence type="ECO:0000313" key="5">
    <source>
        <dbReference type="EMBL" id="GJJ15776.1"/>
    </source>
</evidence>
<sequence>MATAAVKVKESTVSPPSSPRPRAKSKSKSVEPEPERKPEPKLKTPEPDDKQREPTPSPAKTTTESKESILDRQDIIDMEVLDQILELDEPDNHEFSMGMAWAYFDQAKTTFDEMDAALLQKPNQGDPGQNRNDKDLPKLSSLGHFLKGSSAALGITKVRESCESIQHYGELRDGKAQEILSEKDALNRIRETVENAKNEFDEAEEWLRRYYEVNAPNEEPPSI</sequence>
<evidence type="ECO:0000313" key="6">
    <source>
        <dbReference type="Proteomes" id="UP001050691"/>
    </source>
</evidence>
<evidence type="ECO:0000256" key="2">
    <source>
        <dbReference type="SAM" id="Coils"/>
    </source>
</evidence>
<dbReference type="AlphaFoldDB" id="A0AAV5ASN7"/>
<dbReference type="GO" id="GO:0009927">
    <property type="term" value="F:histidine phosphotransfer kinase activity"/>
    <property type="evidence" value="ECO:0007669"/>
    <property type="project" value="InterPro"/>
</dbReference>
<keyword evidence="1" id="KW-0597">Phosphoprotein</keyword>
<feature type="domain" description="HPt" evidence="4">
    <location>
        <begin position="92"/>
        <end position="203"/>
    </location>
</feature>
<dbReference type="GO" id="GO:0000160">
    <property type="term" value="P:phosphorelay signal transduction system"/>
    <property type="evidence" value="ECO:0007669"/>
    <property type="project" value="InterPro"/>
</dbReference>
<dbReference type="CDD" id="cd00088">
    <property type="entry name" value="HPT"/>
    <property type="match status" value="1"/>
</dbReference>
<dbReference type="InterPro" id="IPR045871">
    <property type="entry name" value="AHP1-5/YPD1"/>
</dbReference>
<reference evidence="5" key="1">
    <citation type="submission" date="2021-10" db="EMBL/GenBank/DDBJ databases">
        <title>De novo Genome Assembly of Clathrus columnatus (Basidiomycota, Fungi) Using Illumina and Nanopore Sequence Data.</title>
        <authorList>
            <person name="Ogiso-Tanaka E."/>
            <person name="Itagaki H."/>
            <person name="Hosoya T."/>
            <person name="Hosaka K."/>
        </authorList>
    </citation>
    <scope>NUCLEOTIDE SEQUENCE</scope>
    <source>
        <strain evidence="5">MO-923</strain>
    </source>
</reference>
<feature type="coiled-coil region" evidence="2">
    <location>
        <begin position="179"/>
        <end position="206"/>
    </location>
</feature>
<dbReference type="SUPFAM" id="SSF47226">
    <property type="entry name" value="Histidine-containing phosphotransfer domain, HPT domain"/>
    <property type="match status" value="1"/>
</dbReference>
<dbReference type="GO" id="GO:0005737">
    <property type="term" value="C:cytoplasm"/>
    <property type="evidence" value="ECO:0007669"/>
    <property type="project" value="TreeGrafter"/>
</dbReference>
<protein>
    <recommendedName>
        <fullName evidence="4">HPt domain-containing protein</fullName>
    </recommendedName>
</protein>
<feature type="modified residue" description="Phosphohistidine" evidence="1">
    <location>
        <position position="144"/>
    </location>
</feature>
<dbReference type="EMBL" id="BPWL01000011">
    <property type="protein sequence ID" value="GJJ15776.1"/>
    <property type="molecule type" value="Genomic_DNA"/>
</dbReference>
<dbReference type="PROSITE" id="PS50894">
    <property type="entry name" value="HPT"/>
    <property type="match status" value="1"/>
</dbReference>
<dbReference type="GO" id="GO:0005634">
    <property type="term" value="C:nucleus"/>
    <property type="evidence" value="ECO:0007669"/>
    <property type="project" value="TreeGrafter"/>
</dbReference>
<evidence type="ECO:0000259" key="4">
    <source>
        <dbReference type="PROSITE" id="PS50894"/>
    </source>
</evidence>